<reference evidence="2 3" key="1">
    <citation type="submission" date="2021-01" db="EMBL/GenBank/DDBJ databases">
        <title>Biogeographic distribution of Paracoccus.</title>
        <authorList>
            <person name="Hollensteiner J."/>
            <person name="Leineberger J."/>
            <person name="Brinkhoff T."/>
            <person name="Daniel R."/>
        </authorList>
    </citation>
    <scope>NUCLEOTIDE SEQUENCE [LARGE SCALE GENOMIC DNA]</scope>
    <source>
        <strain evidence="2 3">LMG25392</strain>
    </source>
</reference>
<evidence type="ECO:0000313" key="3">
    <source>
        <dbReference type="Proteomes" id="UP001218412"/>
    </source>
</evidence>
<sequence>MIRPLIAALTLAASPALAMDAWAPAVPCPDGMELDSIVEPWADNTASYSEGAVRIALIDLIEPAAAAFQLAVLHPPRDLMGARQCHLVAPGPSLGFADIRFGERTARYDPATGLTITLPVRIDTGTGTDAGWAQIAIRIDQRTGAVRWQGAD</sequence>
<proteinExistence type="predicted"/>
<dbReference type="EMBL" id="CP067134">
    <property type="protein sequence ID" value="WCR11411.1"/>
    <property type="molecule type" value="Genomic_DNA"/>
</dbReference>
<feature type="chain" id="PRO_5045779916" evidence="1">
    <location>
        <begin position="19"/>
        <end position="152"/>
    </location>
</feature>
<accession>A0ABY7SWU1</accession>
<feature type="signal peptide" evidence="1">
    <location>
        <begin position="1"/>
        <end position="18"/>
    </location>
</feature>
<dbReference type="Proteomes" id="UP001218412">
    <property type="component" value="Chromosome"/>
</dbReference>
<evidence type="ECO:0000256" key="1">
    <source>
        <dbReference type="SAM" id="SignalP"/>
    </source>
</evidence>
<dbReference type="RefSeq" id="WP_272859515.1">
    <property type="nucleotide sequence ID" value="NZ_CP067134.1"/>
</dbReference>
<organism evidence="2 3">
    <name type="scientific">Paracoccus stylophorae</name>
    <dbReference type="NCBI Taxonomy" id="659350"/>
    <lineage>
        <taxon>Bacteria</taxon>
        <taxon>Pseudomonadati</taxon>
        <taxon>Pseudomonadota</taxon>
        <taxon>Alphaproteobacteria</taxon>
        <taxon>Rhodobacterales</taxon>
        <taxon>Paracoccaceae</taxon>
        <taxon>Paracoccus</taxon>
    </lineage>
</organism>
<name>A0ABY7SWU1_9RHOB</name>
<keyword evidence="1" id="KW-0732">Signal</keyword>
<protein>
    <submittedName>
        <fullName evidence="2">Uncharacterized protein</fullName>
    </submittedName>
</protein>
<keyword evidence="3" id="KW-1185">Reference proteome</keyword>
<evidence type="ECO:0000313" key="2">
    <source>
        <dbReference type="EMBL" id="WCR11411.1"/>
    </source>
</evidence>
<gene>
    <name evidence="2" type="ORF">JHW45_03135</name>
</gene>